<dbReference type="PRINTS" id="PR00598">
    <property type="entry name" value="HTHMARR"/>
</dbReference>
<dbReference type="SMART" id="SM00347">
    <property type="entry name" value="HTH_MARR"/>
    <property type="match status" value="1"/>
</dbReference>
<gene>
    <name evidence="3" type="ORF">GCM10009802_51400</name>
</gene>
<accession>A0ABN2ZEI0</accession>
<evidence type="ECO:0000259" key="2">
    <source>
        <dbReference type="PROSITE" id="PS50995"/>
    </source>
</evidence>
<reference evidence="3 4" key="1">
    <citation type="journal article" date="2019" name="Int. J. Syst. Evol. Microbiol.">
        <title>The Global Catalogue of Microorganisms (GCM) 10K type strain sequencing project: providing services to taxonomists for standard genome sequencing and annotation.</title>
        <authorList>
            <consortium name="The Broad Institute Genomics Platform"/>
            <consortium name="The Broad Institute Genome Sequencing Center for Infectious Disease"/>
            <person name="Wu L."/>
            <person name="Ma J."/>
        </authorList>
    </citation>
    <scope>NUCLEOTIDE SEQUENCE [LARGE SCALE GENOMIC DNA]</scope>
    <source>
        <strain evidence="3 4">JCM 15481</strain>
    </source>
</reference>
<dbReference type="PROSITE" id="PS50995">
    <property type="entry name" value="HTH_MARR_2"/>
    <property type="match status" value="1"/>
</dbReference>
<dbReference type="RefSeq" id="WP_051437899.1">
    <property type="nucleotide sequence ID" value="NZ_BAAAPF010000226.1"/>
</dbReference>
<dbReference type="PANTHER" id="PTHR33164:SF95">
    <property type="entry name" value="TRANSCRIPTIONAL REGULATOR"/>
    <property type="match status" value="1"/>
</dbReference>
<evidence type="ECO:0000313" key="3">
    <source>
        <dbReference type="EMBL" id="GAA2140958.1"/>
    </source>
</evidence>
<feature type="region of interest" description="Disordered" evidence="1">
    <location>
        <begin position="149"/>
        <end position="174"/>
    </location>
</feature>
<dbReference type="Pfam" id="PF01047">
    <property type="entry name" value="MarR"/>
    <property type="match status" value="1"/>
</dbReference>
<dbReference type="Gene3D" id="1.10.10.10">
    <property type="entry name" value="Winged helix-like DNA-binding domain superfamily/Winged helix DNA-binding domain"/>
    <property type="match status" value="1"/>
</dbReference>
<evidence type="ECO:0000256" key="1">
    <source>
        <dbReference type="SAM" id="MobiDB-lite"/>
    </source>
</evidence>
<keyword evidence="4" id="KW-1185">Reference proteome</keyword>
<comment type="caution">
    <text evidence="3">The sequence shown here is derived from an EMBL/GenBank/DDBJ whole genome shotgun (WGS) entry which is preliminary data.</text>
</comment>
<protein>
    <submittedName>
        <fullName evidence="3">MarR family winged helix-turn-helix transcriptional regulator</fullName>
    </submittedName>
</protein>
<dbReference type="EMBL" id="BAAAPF010000226">
    <property type="protein sequence ID" value="GAA2140958.1"/>
    <property type="molecule type" value="Genomic_DNA"/>
</dbReference>
<dbReference type="SUPFAM" id="SSF46785">
    <property type="entry name" value="Winged helix' DNA-binding domain"/>
    <property type="match status" value="1"/>
</dbReference>
<feature type="domain" description="HTH marR-type" evidence="2">
    <location>
        <begin position="15"/>
        <end position="144"/>
    </location>
</feature>
<dbReference type="PANTHER" id="PTHR33164">
    <property type="entry name" value="TRANSCRIPTIONAL REGULATOR, MARR FAMILY"/>
    <property type="match status" value="1"/>
</dbReference>
<dbReference type="InterPro" id="IPR036390">
    <property type="entry name" value="WH_DNA-bd_sf"/>
</dbReference>
<dbReference type="InterPro" id="IPR000835">
    <property type="entry name" value="HTH_MarR-typ"/>
</dbReference>
<proteinExistence type="predicted"/>
<dbReference type="InterPro" id="IPR036388">
    <property type="entry name" value="WH-like_DNA-bd_sf"/>
</dbReference>
<dbReference type="Proteomes" id="UP001500443">
    <property type="component" value="Unassembled WGS sequence"/>
</dbReference>
<dbReference type="InterPro" id="IPR039422">
    <property type="entry name" value="MarR/SlyA-like"/>
</dbReference>
<evidence type="ECO:0000313" key="4">
    <source>
        <dbReference type="Proteomes" id="UP001500443"/>
    </source>
</evidence>
<organism evidence="3 4">
    <name type="scientific">Streptomyces synnematoformans</name>
    <dbReference type="NCBI Taxonomy" id="415721"/>
    <lineage>
        <taxon>Bacteria</taxon>
        <taxon>Bacillati</taxon>
        <taxon>Actinomycetota</taxon>
        <taxon>Actinomycetes</taxon>
        <taxon>Kitasatosporales</taxon>
        <taxon>Streptomycetaceae</taxon>
        <taxon>Streptomyces</taxon>
    </lineage>
</organism>
<name>A0ABN2ZEI0_9ACTN</name>
<sequence>MSQPEPRPPSLLDLPSYLAGQVSRYGRRRLAEVLAREDLLLVHHAVLCALDDAGPRSQQQVADALDLDKSHLVGRIDLLEQRGLLSRTRDPADRRRHRLALTPAGHRLLERLRPVAAESQRPLLAALTEPEREQLMSLLRRALAANDAARLGRGADRDPDLAPRTADDDEAPPL</sequence>